<name>A0A1Y1VJB7_9FUNG</name>
<evidence type="ECO:0000256" key="3">
    <source>
        <dbReference type="ARBA" id="ARBA00022448"/>
    </source>
</evidence>
<proteinExistence type="inferred from homology"/>
<evidence type="ECO:0000256" key="2">
    <source>
        <dbReference type="ARBA" id="ARBA00010992"/>
    </source>
</evidence>
<dbReference type="Gene3D" id="1.20.1250.20">
    <property type="entry name" value="MFS general substrate transporter like domains"/>
    <property type="match status" value="1"/>
</dbReference>
<evidence type="ECO:0000313" key="11">
    <source>
        <dbReference type="Proteomes" id="UP000193719"/>
    </source>
</evidence>
<feature type="transmembrane region" description="Helical" evidence="8">
    <location>
        <begin position="157"/>
        <end position="182"/>
    </location>
</feature>
<comment type="subcellular location">
    <subcellularLocation>
        <location evidence="1">Membrane</location>
        <topology evidence="1">Multi-pass membrane protein</topology>
    </subcellularLocation>
</comment>
<keyword evidence="3 7" id="KW-0813">Transport</keyword>
<evidence type="ECO:0000313" key="10">
    <source>
        <dbReference type="EMBL" id="ORX56496.1"/>
    </source>
</evidence>
<dbReference type="InterPro" id="IPR003663">
    <property type="entry name" value="Sugar/inositol_transpt"/>
</dbReference>
<dbReference type="AlphaFoldDB" id="A0A1Y1VJB7"/>
<organism evidence="10 11">
    <name type="scientific">Piromyces finnis</name>
    <dbReference type="NCBI Taxonomy" id="1754191"/>
    <lineage>
        <taxon>Eukaryota</taxon>
        <taxon>Fungi</taxon>
        <taxon>Fungi incertae sedis</taxon>
        <taxon>Chytridiomycota</taxon>
        <taxon>Chytridiomycota incertae sedis</taxon>
        <taxon>Neocallimastigomycetes</taxon>
        <taxon>Neocallimastigales</taxon>
        <taxon>Neocallimastigaceae</taxon>
        <taxon>Piromyces</taxon>
    </lineage>
</organism>
<evidence type="ECO:0000256" key="1">
    <source>
        <dbReference type="ARBA" id="ARBA00004141"/>
    </source>
</evidence>
<keyword evidence="11" id="KW-1185">Reference proteome</keyword>
<dbReference type="PROSITE" id="PS50850">
    <property type="entry name" value="MFS"/>
    <property type="match status" value="1"/>
</dbReference>
<feature type="transmembrane region" description="Helical" evidence="8">
    <location>
        <begin position="12"/>
        <end position="36"/>
    </location>
</feature>
<dbReference type="Pfam" id="PF00083">
    <property type="entry name" value="Sugar_tr"/>
    <property type="match status" value="1"/>
</dbReference>
<reference evidence="10 11" key="1">
    <citation type="submission" date="2016-08" db="EMBL/GenBank/DDBJ databases">
        <title>Genomes of anaerobic fungi encode conserved fungal cellulosomes for biomass hydrolysis.</title>
        <authorList>
            <consortium name="DOE Joint Genome Institute"/>
            <person name="Haitjema C.H."/>
            <person name="Gilmore S.P."/>
            <person name="Henske J.K."/>
            <person name="Solomon K.V."/>
            <person name="De Groot R."/>
            <person name="Kuo A."/>
            <person name="Mondo S.J."/>
            <person name="Salamov A.A."/>
            <person name="Labutti K."/>
            <person name="Zhao Z."/>
            <person name="Chiniquy J."/>
            <person name="Barry K."/>
            <person name="Brewer H.M."/>
            <person name="Purvine S.O."/>
            <person name="Wright A.T."/>
            <person name="Boxma B."/>
            <person name="Van Alen T."/>
            <person name="Hackstein J.H."/>
            <person name="Baker S.E."/>
            <person name="Grigoriev I.V."/>
            <person name="O'Malley M.A."/>
        </authorList>
    </citation>
    <scope>NUCLEOTIDE SEQUENCE [LARGE SCALE GENOMIC DNA]</scope>
    <source>
        <strain evidence="11">finn</strain>
    </source>
</reference>
<evidence type="ECO:0000256" key="8">
    <source>
        <dbReference type="SAM" id="Phobius"/>
    </source>
</evidence>
<keyword evidence="6 8" id="KW-0472">Membrane</keyword>
<dbReference type="Proteomes" id="UP000193719">
    <property type="component" value="Unassembled WGS sequence"/>
</dbReference>
<evidence type="ECO:0000256" key="5">
    <source>
        <dbReference type="ARBA" id="ARBA00022989"/>
    </source>
</evidence>
<evidence type="ECO:0000259" key="9">
    <source>
        <dbReference type="PROSITE" id="PS50850"/>
    </source>
</evidence>
<dbReference type="InterPro" id="IPR005829">
    <property type="entry name" value="Sugar_transporter_CS"/>
</dbReference>
<feature type="transmembrane region" description="Helical" evidence="8">
    <location>
        <begin position="382"/>
        <end position="408"/>
    </location>
</feature>
<feature type="transmembrane region" description="Helical" evidence="8">
    <location>
        <begin position="70"/>
        <end position="89"/>
    </location>
</feature>
<dbReference type="GO" id="GO:0016020">
    <property type="term" value="C:membrane"/>
    <property type="evidence" value="ECO:0007669"/>
    <property type="project" value="UniProtKB-SubCell"/>
</dbReference>
<comment type="caution">
    <text evidence="10">The sequence shown here is derived from an EMBL/GenBank/DDBJ whole genome shotgun (WGS) entry which is preliminary data.</text>
</comment>
<keyword evidence="4 8" id="KW-0812">Transmembrane</keyword>
<protein>
    <submittedName>
        <fullName evidence="10">General substrate transporter</fullName>
    </submittedName>
</protein>
<dbReference type="PROSITE" id="PS00217">
    <property type="entry name" value="SUGAR_TRANSPORT_2"/>
    <property type="match status" value="1"/>
</dbReference>
<dbReference type="InterPro" id="IPR005828">
    <property type="entry name" value="MFS_sugar_transport-like"/>
</dbReference>
<evidence type="ECO:0000256" key="6">
    <source>
        <dbReference type="ARBA" id="ARBA00023136"/>
    </source>
</evidence>
<feature type="transmembrane region" description="Helical" evidence="8">
    <location>
        <begin position="188"/>
        <end position="211"/>
    </location>
</feature>
<dbReference type="PRINTS" id="PR00171">
    <property type="entry name" value="SUGRTRNSPORT"/>
</dbReference>
<dbReference type="OrthoDB" id="8120565at2759"/>
<dbReference type="PANTHER" id="PTHR48022">
    <property type="entry name" value="PLASTIDIC GLUCOSE TRANSPORTER 4"/>
    <property type="match status" value="1"/>
</dbReference>
<dbReference type="InterPro" id="IPR050360">
    <property type="entry name" value="MFS_Sugar_Transporters"/>
</dbReference>
<dbReference type="PROSITE" id="PS00216">
    <property type="entry name" value="SUGAR_TRANSPORT_1"/>
    <property type="match status" value="1"/>
</dbReference>
<dbReference type="InterPro" id="IPR020846">
    <property type="entry name" value="MFS_dom"/>
</dbReference>
<dbReference type="EMBL" id="MCFH01000007">
    <property type="protein sequence ID" value="ORX56496.1"/>
    <property type="molecule type" value="Genomic_DNA"/>
</dbReference>
<gene>
    <name evidence="10" type="ORF">BCR36DRAFT_345625</name>
</gene>
<dbReference type="InterPro" id="IPR036259">
    <property type="entry name" value="MFS_trans_sf"/>
</dbReference>
<keyword evidence="5 8" id="KW-1133">Transmembrane helix</keyword>
<dbReference type="GO" id="GO:0005351">
    <property type="term" value="F:carbohydrate:proton symporter activity"/>
    <property type="evidence" value="ECO:0007669"/>
    <property type="project" value="TreeGrafter"/>
</dbReference>
<evidence type="ECO:0000256" key="4">
    <source>
        <dbReference type="ARBA" id="ARBA00022692"/>
    </source>
</evidence>
<dbReference type="STRING" id="1754191.A0A1Y1VJB7"/>
<comment type="similarity">
    <text evidence="2 7">Belongs to the major facilitator superfamily. Sugar transporter (TC 2.A.1.1) family.</text>
</comment>
<accession>A0A1Y1VJB7</accession>
<dbReference type="NCBIfam" id="TIGR00879">
    <property type="entry name" value="SP"/>
    <property type="match status" value="1"/>
</dbReference>
<feature type="transmembrane region" description="Helical" evidence="8">
    <location>
        <begin position="316"/>
        <end position="335"/>
    </location>
</feature>
<sequence>MGKLQYINKRLLFYTIICGIGSIVYGWEVGMLNIIYSMRASFGAKFGLYEFNPQKKIFDETEDKNLIEMIVTPSFTVGGIIGSILILYIIDRIGRSNSLRLGSIIYMAGVIVQVCCNNIFTLCLGRFIAGVASGIALGICPLYLAEIAPKQVRGTLGIVNPLGLQLGMLFSCLFDTLCLKLITKNMSAQWRTAFAGLLIPATLFLLLVWFLPETPRFLLLKNKEDQALKTLAKIRGQGDCHPSVVEEFNEMNARLKQELSEGICSWKELVQTKNIFYRVVIVSILQLLHMLVGVNAIGYYSTQIYSKYLGISLAKYGAWLATLQNLISFICTLPAMRYIENVGRKPILKWGAFGLGVCMVSIYALCHITDSIKDSNKGLSQLTGWLCVLIMYLFSVIYGWSWSSVVFVWQAEVFPIRMRAKANSVGTFFQYIGSLIVGSTTTTLMKYLSFYTFLIYAGFCLISFIFASLCVRETKGLSLEEMEQLYGDSKSADELKVKREIDEKKAVNNVES</sequence>
<dbReference type="SUPFAM" id="SSF103473">
    <property type="entry name" value="MFS general substrate transporter"/>
    <property type="match status" value="1"/>
</dbReference>
<dbReference type="PANTHER" id="PTHR48022:SF2">
    <property type="entry name" value="PLASTIDIC GLUCOSE TRANSPORTER 4"/>
    <property type="match status" value="1"/>
</dbReference>
<reference evidence="10 11" key="2">
    <citation type="submission" date="2016-08" db="EMBL/GenBank/DDBJ databases">
        <title>Pervasive Adenine N6-methylation of Active Genes in Fungi.</title>
        <authorList>
            <consortium name="DOE Joint Genome Institute"/>
            <person name="Mondo S.J."/>
            <person name="Dannebaum R.O."/>
            <person name="Kuo R.C."/>
            <person name="Labutti K."/>
            <person name="Haridas S."/>
            <person name="Kuo A."/>
            <person name="Salamov A."/>
            <person name="Ahrendt S.R."/>
            <person name="Lipzen A."/>
            <person name="Sullivan W."/>
            <person name="Andreopoulos W.B."/>
            <person name="Clum A."/>
            <person name="Lindquist E."/>
            <person name="Daum C."/>
            <person name="Ramamoorthy G.K."/>
            <person name="Gryganskyi A."/>
            <person name="Culley D."/>
            <person name="Magnuson J.K."/>
            <person name="James T.Y."/>
            <person name="O'Malley M.A."/>
            <person name="Stajich J.E."/>
            <person name="Spatafora J.W."/>
            <person name="Visel A."/>
            <person name="Grigoriev I.V."/>
        </authorList>
    </citation>
    <scope>NUCLEOTIDE SEQUENCE [LARGE SCALE GENOMIC DNA]</scope>
    <source>
        <strain evidence="11">finn</strain>
    </source>
</reference>
<feature type="transmembrane region" description="Helical" evidence="8">
    <location>
        <begin position="275"/>
        <end position="296"/>
    </location>
</feature>
<feature type="domain" description="Major facilitator superfamily (MFS) profile" evidence="9">
    <location>
        <begin position="14"/>
        <end position="475"/>
    </location>
</feature>
<feature type="transmembrane region" description="Helical" evidence="8">
    <location>
        <begin position="453"/>
        <end position="471"/>
    </location>
</feature>
<feature type="transmembrane region" description="Helical" evidence="8">
    <location>
        <begin position="126"/>
        <end position="145"/>
    </location>
</feature>
<feature type="transmembrane region" description="Helical" evidence="8">
    <location>
        <begin position="347"/>
        <end position="370"/>
    </location>
</feature>
<feature type="transmembrane region" description="Helical" evidence="8">
    <location>
        <begin position="428"/>
        <end position="447"/>
    </location>
</feature>
<feature type="transmembrane region" description="Helical" evidence="8">
    <location>
        <begin position="101"/>
        <end position="120"/>
    </location>
</feature>
<evidence type="ECO:0000256" key="7">
    <source>
        <dbReference type="RuleBase" id="RU003346"/>
    </source>
</evidence>